<evidence type="ECO:0000259" key="1">
    <source>
        <dbReference type="Pfam" id="PF13304"/>
    </source>
</evidence>
<name>A0A0K1P7H9_9MOLU</name>
<dbReference type="RefSeq" id="WP_075048446.1">
    <property type="nucleotide sequence ID" value="NZ_CP012328.1"/>
</dbReference>
<dbReference type="Gene3D" id="3.40.50.300">
    <property type="entry name" value="P-loop containing nucleotide triphosphate hydrolases"/>
    <property type="match status" value="1"/>
</dbReference>
<gene>
    <name evidence="2" type="ORF">STURON_00616</name>
</gene>
<dbReference type="PANTHER" id="PTHR32182">
    <property type="entry name" value="DNA REPLICATION AND REPAIR PROTEIN RECF"/>
    <property type="match status" value="1"/>
</dbReference>
<dbReference type="AlphaFoldDB" id="A0A0K1P7H9"/>
<dbReference type="InterPro" id="IPR027417">
    <property type="entry name" value="P-loop_NTPase"/>
</dbReference>
<dbReference type="Proteomes" id="UP000067243">
    <property type="component" value="Chromosome"/>
</dbReference>
<keyword evidence="3" id="KW-1185">Reference proteome</keyword>
<sequence>MKISFKNLCLFGNQNTVHLSDLNVIYGKNDIGKSTLNKLIYSLIKCSSISKEFNLYNEFDNNLVEFFNSLKFLIKYIYKIDPNLYKEKKIKAKKVFNNDFNLIKEFDIFMKSKDNTNNITDEFFTDEYIFFDENIKNENEMLFSLNYILSMIQYIEEKISEINYKNNKLLLKKYFEPLQNLYNILISDVNTERYFRILSLRLKQQKNLKEVFIILNTCYNWIIENKNDLDIKKTLLSLTVPSFTKSMFNNDVKSKITSTDLVTNVFYDDNDISFEYHYVNNNYNDNLDVIIKKNNYEISDVTYCENLIETFNYFLTNKFSFENYKSSRSINELRFKNSNMIDSNKIYNINSPEIDLLQKLDPNSIIKNIKNESFDLNDELISYFSDKNEVDLIIEKIVNITNFDHSFMRRKNNGLFLSRRNYEINALSLSKGVITFQALILMLKSGVFKKNSVVILDEVENFLNPLWQHKIVEIFFEICEKLNCKIILSSHSPSLLTSIDIKKNKYKNVNINYIYIDKENDSEFSKVIESNNNIVIGSNINDVMNFIEEENINDF</sequence>
<feature type="domain" description="ATPase AAA-type core" evidence="1">
    <location>
        <begin position="371"/>
        <end position="496"/>
    </location>
</feature>
<organism evidence="2 3">
    <name type="scientific">Spiroplasma turonicum</name>
    <dbReference type="NCBI Taxonomy" id="216946"/>
    <lineage>
        <taxon>Bacteria</taxon>
        <taxon>Bacillati</taxon>
        <taxon>Mycoplasmatota</taxon>
        <taxon>Mollicutes</taxon>
        <taxon>Entomoplasmatales</taxon>
        <taxon>Spiroplasmataceae</taxon>
        <taxon>Spiroplasma</taxon>
    </lineage>
</organism>
<evidence type="ECO:0000313" key="3">
    <source>
        <dbReference type="Proteomes" id="UP000067243"/>
    </source>
</evidence>
<dbReference type="GO" id="GO:0000731">
    <property type="term" value="P:DNA synthesis involved in DNA repair"/>
    <property type="evidence" value="ECO:0007669"/>
    <property type="project" value="TreeGrafter"/>
</dbReference>
<dbReference type="Pfam" id="PF13304">
    <property type="entry name" value="AAA_21"/>
    <property type="match status" value="1"/>
</dbReference>
<dbReference type="PATRIC" id="fig|216946.3.peg.627"/>
<reference evidence="2 3" key="1">
    <citation type="journal article" date="2015" name="Genome Announc.">
        <title>Complete Genome Sequence of Spiroplasma turonicum Strain Tab4cT, a Parasite of a Horse Fly, Haematopota sp. (Diptera: Tabanidae).</title>
        <authorList>
            <person name="Davis R.E."/>
            <person name="Shao J."/>
            <person name="Zhao Y."/>
            <person name="Gasparich G.E."/>
            <person name="Gaynor B.J."/>
            <person name="Donofrio N."/>
        </authorList>
    </citation>
    <scope>NUCLEOTIDE SEQUENCE [LARGE SCALE GENOMIC DNA]</scope>
    <source>
        <strain evidence="2 3">Tab4c</strain>
    </source>
</reference>
<evidence type="ECO:0000313" key="2">
    <source>
        <dbReference type="EMBL" id="AKU79862.1"/>
    </source>
</evidence>
<protein>
    <recommendedName>
        <fullName evidence="1">ATPase AAA-type core domain-containing protein</fullName>
    </recommendedName>
</protein>
<dbReference type="PANTHER" id="PTHR32182:SF22">
    <property type="entry name" value="ATP-DEPENDENT ENDONUCLEASE, OLD FAMILY-RELATED"/>
    <property type="match status" value="1"/>
</dbReference>
<proteinExistence type="predicted"/>
<dbReference type="KEGG" id="stur:STURON_00616"/>
<dbReference type="SUPFAM" id="SSF52540">
    <property type="entry name" value="P-loop containing nucleoside triphosphate hydrolases"/>
    <property type="match status" value="1"/>
</dbReference>
<dbReference type="InterPro" id="IPR003959">
    <property type="entry name" value="ATPase_AAA_core"/>
</dbReference>
<dbReference type="EMBL" id="CP012328">
    <property type="protein sequence ID" value="AKU79862.1"/>
    <property type="molecule type" value="Genomic_DNA"/>
</dbReference>
<dbReference type="GO" id="GO:0005524">
    <property type="term" value="F:ATP binding"/>
    <property type="evidence" value="ECO:0007669"/>
    <property type="project" value="InterPro"/>
</dbReference>
<dbReference type="GO" id="GO:0006302">
    <property type="term" value="P:double-strand break repair"/>
    <property type="evidence" value="ECO:0007669"/>
    <property type="project" value="TreeGrafter"/>
</dbReference>
<accession>A0A0K1P7H9</accession>
<dbReference type="GO" id="GO:0016887">
    <property type="term" value="F:ATP hydrolysis activity"/>
    <property type="evidence" value="ECO:0007669"/>
    <property type="project" value="InterPro"/>
</dbReference>
<dbReference type="OrthoDB" id="997844at2"/>